<evidence type="ECO:0000256" key="1">
    <source>
        <dbReference type="SAM" id="MobiDB-lite"/>
    </source>
</evidence>
<organism evidence="4 5">
    <name type="scientific">Chrysophaeum taylorii</name>
    <dbReference type="NCBI Taxonomy" id="2483200"/>
    <lineage>
        <taxon>Eukaryota</taxon>
        <taxon>Sar</taxon>
        <taxon>Stramenopiles</taxon>
        <taxon>Ochrophyta</taxon>
        <taxon>Pelagophyceae</taxon>
        <taxon>Pelagomonadales</taxon>
        <taxon>Pelagomonadaceae</taxon>
        <taxon>Chrysophaeum</taxon>
    </lineage>
</organism>
<feature type="transmembrane region" description="Helical" evidence="2">
    <location>
        <begin position="1479"/>
        <end position="1505"/>
    </location>
</feature>
<feature type="compositionally biased region" description="Basic and acidic residues" evidence="1">
    <location>
        <begin position="1572"/>
        <end position="1583"/>
    </location>
</feature>
<dbReference type="SUPFAM" id="SSF48371">
    <property type="entry name" value="ARM repeat"/>
    <property type="match status" value="1"/>
</dbReference>
<dbReference type="PANTHER" id="PTHR17695">
    <property type="entry name" value="SMALL SUBUNIT PROCESSOME COMPONENT 20 HOMOLOG"/>
    <property type="match status" value="1"/>
</dbReference>
<accession>A0AAD7UJC6</accession>
<keyword evidence="5" id="KW-1185">Reference proteome</keyword>
<dbReference type="GO" id="GO:0032040">
    <property type="term" value="C:small-subunit processome"/>
    <property type="evidence" value="ECO:0007669"/>
    <property type="project" value="TreeGrafter"/>
</dbReference>
<evidence type="ECO:0000313" key="4">
    <source>
        <dbReference type="EMBL" id="KAJ8609113.1"/>
    </source>
</evidence>
<dbReference type="EMBL" id="JAQMWT010000149">
    <property type="protein sequence ID" value="KAJ8609113.1"/>
    <property type="molecule type" value="Genomic_DNA"/>
</dbReference>
<reference evidence="4" key="1">
    <citation type="submission" date="2023-01" db="EMBL/GenBank/DDBJ databases">
        <title>Metagenome sequencing of chrysophaentin producing Chrysophaeum taylorii.</title>
        <authorList>
            <person name="Davison J."/>
            <person name="Bewley C."/>
        </authorList>
    </citation>
    <scope>NUCLEOTIDE SEQUENCE</scope>
    <source>
        <strain evidence="4">NIES-1699</strain>
    </source>
</reference>
<comment type="caution">
    <text evidence="4">The sequence shown here is derived from an EMBL/GenBank/DDBJ whole genome shotgun (WGS) entry which is preliminary data.</text>
</comment>
<feature type="compositionally biased region" description="Basic and acidic residues" evidence="1">
    <location>
        <begin position="1017"/>
        <end position="1028"/>
    </location>
</feature>
<feature type="compositionally biased region" description="Low complexity" evidence="1">
    <location>
        <begin position="1452"/>
        <end position="1461"/>
    </location>
</feature>
<feature type="compositionally biased region" description="Basic and acidic residues" evidence="1">
    <location>
        <begin position="1657"/>
        <end position="1669"/>
    </location>
</feature>
<keyword evidence="2" id="KW-1133">Transmembrane helix</keyword>
<name>A0AAD7UJC6_9STRA</name>
<dbReference type="Pfam" id="PF07539">
    <property type="entry name" value="UTP20_N"/>
    <property type="match status" value="1"/>
</dbReference>
<dbReference type="GO" id="GO:0030686">
    <property type="term" value="C:90S preribosome"/>
    <property type="evidence" value="ECO:0007669"/>
    <property type="project" value="TreeGrafter"/>
</dbReference>
<sequence>MEPVDGQRRHDCRGDRRVRFTSKKKRFSGLRKARAAAVGSRHESVHLLPGVKDAFGEDDERRVVDPKRPSLLRAELVRLSQLEKRRGYRERVHEPLWPLCQSLPEVLLHSSKICRVLGEVFASEETYASAFVLASVLARDAGEALESQGLDELVEGIVRALRRRESTDDVARAAFAALSYVFRYCAAPLLRGADETGWPAARRFYAPLLGGPTADARLLGARALATLVRRLSGKTVAKHVRRVLRALDAAKATTTQLETSATRLLFEVCRGVGGRLHSRAKPVFDALLLGAKTKKKKDERRGEVTERIATGVVALVLEDGRPGEEIDDLWDALVAGAREATGDARAPAVDRLRSAIEWRTGRLVTPRGDDDAALPPVVAARRAADLRDTLDALCDATDDRLLGPTLRLTRAVAETRRLAVGTTASNPSDRALVALMLADAAPKSPALAQTAYAAAAALASEDPSLALLVAARAAATGAAKQKAEEEDDDPLSRLVATRLAKEEEDDDDDSTLVAALAAFPALAAASSSADRVAHRRDREDAVVRAAAVDALGAVDADRAARLALSPLASVITIEGRRRLAPSTLRCAADALDAASESAAVRVDHRPQIVDALVETGGRLALRVASSLEEDDDGLKLVLESFRRVDELPVGLASERRYAKLLSDVEVLCRRADLATRVARAAAIHALRLLRVKFEPLWGMAKKILETLATSHPVVLWPRLLDQLRNVCATTTRAREEESRAAFREGRRDDDAGAELRRAFERASQSPEGTRFAEMLARGFDDDDDDDRLSRGVDADRAHEILWDAARRCGVVSGRPGTGDAARAAVDLVLAFVRCDYVRVFDDDPDAREAAAAVVVGPTEQQQQQQQQQHAALTRGSAYKRLETVLGVFSEAQAPRSLPRCDVLRLVYERLLSKPGGQVAKRALACLRPYKLPHLTPYANRLEAMLDDKTLRDTLVKMKIGAVNALTASDEDRKSEDKWFVDDAHRADLAPLLCRVLFGRFRAKSSAVGAAPRRAKGPPRDDPLVRGGPRRDRARVLRLSHAPPLDPLAPASVGALREADVAERAVSAAKPSRVFGVLQLIRAMAPRFGFKAERGAPAFLSLALAAVRALRDEREHWELRGGLSVRLWSVVAPHLEPLLDLDKEASLAGGEPVVVELIASLAATRELKPLLADESVRACCVRAAGGSKLALGAMCALVLGDANEPRDVAARELLRPHSRTVVVALTAAVETSSKKKALVLSSKSSRTALEALCRVAALFTSNEWPLDAEDASALASALAPRLLAVVDSSAGVDPAPFRNSILDCLGAILPRVAHAARHVDEFVTLLAPPRPRRACVAFFAAPDALEARRDVARACVKLMRAHPALSDDAALGSAADLLAALAGIDGGAPRATLEPEYDARRRPLFPGDEATWTERQLLGGGDDSDLAAAPIVAHCKSTMRSGDPGPRRRGPRAARGVCRRGATPTRRGGGKKKKSDDDGLGAGVITAIVVGIVAFLLCVAVALYVLKNKSDEKKRDTYDGPKSSIDDAAYNPASGYDDDDDKTWTDSRRGDKTSDVEMVRDRDRYDDYSKDEAVTPFHARGEHYGDEDDPMVDDDEYDDPNDPHQARNPIKSQADYDDEDDDEDEYQPAVIPDDEADLEADLDQELVPVDGYDGGGYDDNKRNNDRSDSF</sequence>
<evidence type="ECO:0000256" key="2">
    <source>
        <dbReference type="SAM" id="Phobius"/>
    </source>
</evidence>
<feature type="region of interest" description="Disordered" evidence="1">
    <location>
        <begin position="1008"/>
        <end position="1028"/>
    </location>
</feature>
<gene>
    <name evidence="4" type="ORF">CTAYLR_006048</name>
</gene>
<feature type="region of interest" description="Disordered" evidence="1">
    <location>
        <begin position="1512"/>
        <end position="1554"/>
    </location>
</feature>
<evidence type="ECO:0000313" key="5">
    <source>
        <dbReference type="Proteomes" id="UP001230188"/>
    </source>
</evidence>
<feature type="compositionally biased region" description="Basic and acidic residues" evidence="1">
    <location>
        <begin position="1541"/>
        <end position="1554"/>
    </location>
</feature>
<feature type="region of interest" description="Disordered" evidence="1">
    <location>
        <begin position="1572"/>
        <end position="1669"/>
    </location>
</feature>
<feature type="compositionally biased region" description="Acidic residues" evidence="1">
    <location>
        <begin position="1614"/>
        <end position="1643"/>
    </location>
</feature>
<dbReference type="InterPro" id="IPR016024">
    <property type="entry name" value="ARM-type_fold"/>
</dbReference>
<dbReference type="InterPro" id="IPR052575">
    <property type="entry name" value="SSU_processome_comp_20"/>
</dbReference>
<keyword evidence="2" id="KW-0472">Membrane</keyword>
<dbReference type="InterPro" id="IPR011430">
    <property type="entry name" value="UTP20_N"/>
</dbReference>
<dbReference type="Proteomes" id="UP001230188">
    <property type="component" value="Unassembled WGS sequence"/>
</dbReference>
<keyword evidence="2" id="KW-0812">Transmembrane</keyword>
<protein>
    <recommendedName>
        <fullName evidence="3">U3 small nucleolar RNA-associated protein 20 N-terminal domain-containing protein</fullName>
    </recommendedName>
</protein>
<feature type="region of interest" description="Disordered" evidence="1">
    <location>
        <begin position="1436"/>
        <end position="1477"/>
    </location>
</feature>
<proteinExistence type="predicted"/>
<feature type="compositionally biased region" description="Acidic residues" evidence="1">
    <location>
        <begin position="1584"/>
        <end position="1599"/>
    </location>
</feature>
<evidence type="ECO:0000259" key="3">
    <source>
        <dbReference type="Pfam" id="PF07539"/>
    </source>
</evidence>
<feature type="domain" description="U3 small nucleolar RNA-associated protein 20 N-terminal" evidence="3">
    <location>
        <begin position="878"/>
        <end position="1007"/>
    </location>
</feature>
<dbReference type="PANTHER" id="PTHR17695:SF11">
    <property type="entry name" value="SMALL SUBUNIT PROCESSOME COMPONENT 20 HOMOLOG"/>
    <property type="match status" value="1"/>
</dbReference>